<dbReference type="Pfam" id="PF18766">
    <property type="entry name" value="SWI2_SNF2"/>
    <property type="match status" value="1"/>
</dbReference>
<dbReference type="PANTHER" id="PTHR30195:SF15">
    <property type="entry name" value="TYPE I RESTRICTION ENZYME HINDI ENDONUCLEASE SUBUNIT"/>
    <property type="match status" value="1"/>
</dbReference>
<dbReference type="Proteomes" id="UP000601736">
    <property type="component" value="Unassembled WGS sequence"/>
</dbReference>
<keyword evidence="1" id="KW-0680">Restriction system</keyword>
<organism evidence="3 4">
    <name type="scientific">Nitrosomonas nitrosa</name>
    <dbReference type="NCBI Taxonomy" id="52442"/>
    <lineage>
        <taxon>Bacteria</taxon>
        <taxon>Pseudomonadati</taxon>
        <taxon>Pseudomonadota</taxon>
        <taxon>Betaproteobacteria</taxon>
        <taxon>Nitrosomonadales</taxon>
        <taxon>Nitrosomonadaceae</taxon>
        <taxon>Nitrosomonas</taxon>
    </lineage>
</organism>
<accession>A0A8H8Z213</accession>
<feature type="domain" description="SWI2/SNF2 ATPase" evidence="2">
    <location>
        <begin position="87"/>
        <end position="143"/>
    </location>
</feature>
<dbReference type="Gene3D" id="3.40.50.300">
    <property type="entry name" value="P-loop containing nucleotide triphosphate hydrolases"/>
    <property type="match status" value="1"/>
</dbReference>
<protein>
    <submittedName>
        <fullName evidence="3">Putative Type I site-specific deoxyribonuclease</fullName>
        <ecNumber evidence="3">3.1.21.3</ecNumber>
    </submittedName>
</protein>
<gene>
    <name evidence="3" type="ORF">NMYAN_30025</name>
</gene>
<dbReference type="InterPro" id="IPR051268">
    <property type="entry name" value="Type-I_R_enzyme_R_subunit"/>
</dbReference>
<dbReference type="Gene3D" id="3.90.1570.50">
    <property type="match status" value="1"/>
</dbReference>
<dbReference type="GO" id="GO:0009035">
    <property type="term" value="F:type I site-specific deoxyribonuclease activity"/>
    <property type="evidence" value="ECO:0007669"/>
    <property type="project" value="UniProtKB-EC"/>
</dbReference>
<dbReference type="EC" id="3.1.21.3" evidence="3"/>
<comment type="caution">
    <text evidence="3">The sequence shown here is derived from an EMBL/GenBank/DDBJ whole genome shotgun (WGS) entry which is preliminary data.</text>
</comment>
<dbReference type="EMBL" id="CAJNAP010000023">
    <property type="protein sequence ID" value="CAE6508507.1"/>
    <property type="molecule type" value="Genomic_DNA"/>
</dbReference>
<reference evidence="3" key="1">
    <citation type="submission" date="2021-02" db="EMBL/GenBank/DDBJ databases">
        <authorList>
            <person name="Han P."/>
        </authorList>
    </citation>
    <scope>NUCLEOTIDE SEQUENCE</scope>
    <source>
        <strain evidence="3">Nitrosomonas nitrosa 18-3D</strain>
    </source>
</reference>
<dbReference type="GO" id="GO:0009307">
    <property type="term" value="P:DNA restriction-modification system"/>
    <property type="evidence" value="ECO:0007669"/>
    <property type="project" value="UniProtKB-KW"/>
</dbReference>
<keyword evidence="3" id="KW-0378">Hydrolase</keyword>
<dbReference type="InterPro" id="IPR027417">
    <property type="entry name" value="P-loop_NTPase"/>
</dbReference>
<evidence type="ECO:0000259" key="2">
    <source>
        <dbReference type="Pfam" id="PF18766"/>
    </source>
</evidence>
<dbReference type="RefSeq" id="WP_204800003.1">
    <property type="nucleotide sequence ID" value="NZ_CAJNAP010000023.1"/>
</dbReference>
<dbReference type="PANTHER" id="PTHR30195">
    <property type="entry name" value="TYPE I SITE-SPECIFIC DEOXYRIBONUCLEASE PROTEIN SUBUNIT M AND R"/>
    <property type="match status" value="1"/>
</dbReference>
<proteinExistence type="predicted"/>
<dbReference type="AlphaFoldDB" id="A0A8H8Z213"/>
<evidence type="ECO:0000313" key="4">
    <source>
        <dbReference type="Proteomes" id="UP000601736"/>
    </source>
</evidence>
<evidence type="ECO:0000256" key="1">
    <source>
        <dbReference type="ARBA" id="ARBA00022747"/>
    </source>
</evidence>
<name>A0A8H8Z213_9PROT</name>
<sequence>MFHGNLLLIRSSGVEADYGTITSGEEHFYPWKTQWPQADSNAEGMNQQQQLVNGMLNKTNLFSMLRTCSVFMDTNGGPRIKVVCRYQQFRAANKIIERLRNGQTAEEKSGVVWHTQGSGKSLTMVFVARILRASGDLNDYKILL</sequence>
<dbReference type="InterPro" id="IPR040980">
    <property type="entry name" value="SWI2_SNF2"/>
</dbReference>
<dbReference type="SUPFAM" id="SSF52540">
    <property type="entry name" value="P-loop containing nucleoside triphosphate hydrolases"/>
    <property type="match status" value="1"/>
</dbReference>
<evidence type="ECO:0000313" key="3">
    <source>
        <dbReference type="EMBL" id="CAE6508507.1"/>
    </source>
</evidence>